<organism evidence="2 3">
    <name type="scientific">Marinobacter mobilis</name>
    <dbReference type="NCBI Taxonomy" id="488533"/>
    <lineage>
        <taxon>Bacteria</taxon>
        <taxon>Pseudomonadati</taxon>
        <taxon>Pseudomonadota</taxon>
        <taxon>Gammaproteobacteria</taxon>
        <taxon>Pseudomonadales</taxon>
        <taxon>Marinobacteraceae</taxon>
        <taxon>Marinobacter</taxon>
    </lineage>
</organism>
<dbReference type="AlphaFoldDB" id="A0A1H3B2P7"/>
<evidence type="ECO:0000256" key="1">
    <source>
        <dbReference type="SAM" id="SignalP"/>
    </source>
</evidence>
<dbReference type="STRING" id="488533.SAMN04487960_108180"/>
<keyword evidence="1" id="KW-0732">Signal</keyword>
<evidence type="ECO:0000313" key="2">
    <source>
        <dbReference type="EMBL" id="SDX35674.1"/>
    </source>
</evidence>
<dbReference type="RefSeq" id="WP_091815514.1">
    <property type="nucleotide sequence ID" value="NZ_FNNE01000008.1"/>
</dbReference>
<feature type="chain" id="PRO_5011575626" evidence="1">
    <location>
        <begin position="22"/>
        <end position="182"/>
    </location>
</feature>
<gene>
    <name evidence="2" type="ORF">SAMN04487960_108180</name>
</gene>
<dbReference type="Pfam" id="PF04351">
    <property type="entry name" value="PilP"/>
    <property type="match status" value="1"/>
</dbReference>
<sequence>MARQRAGVAWLGVCMASLLTACSQGEGFADIDQYMAETRAKPRGHVEPLPEFKAYEAFSYSAADRRAPFEVPIEVQLTMVDQAPESNVEPDLDRPKEVLENYGLTELKMVGTLRDAGGDLFGLVADSEGGVHRVRSGNYMGTNYGRIIGVSESRIELIEIVPNGRGGWVERPRSLSMDEAEG</sequence>
<dbReference type="Proteomes" id="UP000199675">
    <property type="component" value="Unassembled WGS sequence"/>
</dbReference>
<accession>A0A1H3B2P7</accession>
<proteinExistence type="predicted"/>
<dbReference type="OrthoDB" id="5296580at2"/>
<dbReference type="Gene3D" id="2.30.30.830">
    <property type="match status" value="1"/>
</dbReference>
<feature type="signal peptide" evidence="1">
    <location>
        <begin position="1"/>
        <end position="21"/>
    </location>
</feature>
<reference evidence="2 3" key="1">
    <citation type="submission" date="2016-10" db="EMBL/GenBank/DDBJ databases">
        <authorList>
            <person name="de Groot N.N."/>
        </authorList>
    </citation>
    <scope>NUCLEOTIDE SEQUENCE [LARGE SCALE GENOMIC DNA]</scope>
    <source>
        <strain evidence="2 3">CGMCC 1.7059</strain>
    </source>
</reference>
<name>A0A1H3B2P7_9GAMM</name>
<protein>
    <submittedName>
        <fullName evidence="2">Type IV pilus assembly protein PilP</fullName>
    </submittedName>
</protein>
<evidence type="ECO:0000313" key="3">
    <source>
        <dbReference type="Proteomes" id="UP000199675"/>
    </source>
</evidence>
<keyword evidence="3" id="KW-1185">Reference proteome</keyword>
<dbReference type="InterPro" id="IPR007446">
    <property type="entry name" value="PilP"/>
</dbReference>
<dbReference type="EMBL" id="FNNE01000008">
    <property type="protein sequence ID" value="SDX35674.1"/>
    <property type="molecule type" value="Genomic_DNA"/>
</dbReference>
<dbReference type="PROSITE" id="PS51257">
    <property type="entry name" value="PROKAR_LIPOPROTEIN"/>
    <property type="match status" value="1"/>
</dbReference>
<dbReference type="PIRSF" id="PIRSF016481">
    <property type="entry name" value="Pilus_assembly_PilP"/>
    <property type="match status" value="1"/>
</dbReference>